<organism evidence="2 3">
    <name type="scientific">Cupriavidus basilensis</name>
    <dbReference type="NCBI Taxonomy" id="68895"/>
    <lineage>
        <taxon>Bacteria</taxon>
        <taxon>Pseudomonadati</taxon>
        <taxon>Pseudomonadota</taxon>
        <taxon>Betaproteobacteria</taxon>
        <taxon>Burkholderiales</taxon>
        <taxon>Burkholderiaceae</taxon>
        <taxon>Cupriavidus</taxon>
    </lineage>
</organism>
<accession>A0ABT6AG47</accession>
<name>A0ABT6AG47_9BURK</name>
<evidence type="ECO:0000313" key="3">
    <source>
        <dbReference type="Proteomes" id="UP001216674"/>
    </source>
</evidence>
<sequence>MTALNPYIGYANATAVAQEAHSTGGSVYEIVLRGVAVESESYDRRRRCSRCYWRCTQSHAKRHRPVHLHAEIDARKRRCPKTMPTSR</sequence>
<protein>
    <recommendedName>
        <fullName evidence="1">Fumarase C C-terminal domain-containing protein</fullName>
    </recommendedName>
</protein>
<comment type="caution">
    <text evidence="2">The sequence shown here is derived from an EMBL/GenBank/DDBJ whole genome shotgun (WGS) entry which is preliminary data.</text>
</comment>
<evidence type="ECO:0000313" key="2">
    <source>
        <dbReference type="EMBL" id="MDF3831577.1"/>
    </source>
</evidence>
<proteinExistence type="predicted"/>
<feature type="domain" description="Fumarase C C-terminal" evidence="1">
    <location>
        <begin position="2"/>
        <end position="44"/>
    </location>
</feature>
<keyword evidence="3" id="KW-1185">Reference proteome</keyword>
<dbReference type="EMBL" id="JARJLM010000017">
    <property type="protein sequence ID" value="MDF3831577.1"/>
    <property type="molecule type" value="Genomic_DNA"/>
</dbReference>
<dbReference type="InterPro" id="IPR018951">
    <property type="entry name" value="Fumarase_C_C"/>
</dbReference>
<dbReference type="Gene3D" id="1.10.40.30">
    <property type="entry name" value="Fumarase/aspartase (C-terminal domain)"/>
    <property type="match status" value="1"/>
</dbReference>
<dbReference type="Pfam" id="PF10415">
    <property type="entry name" value="FumaraseC_C"/>
    <property type="match status" value="1"/>
</dbReference>
<gene>
    <name evidence="2" type="ORF">P3W85_01170</name>
</gene>
<evidence type="ECO:0000259" key="1">
    <source>
        <dbReference type="Pfam" id="PF10415"/>
    </source>
</evidence>
<dbReference type="Proteomes" id="UP001216674">
    <property type="component" value="Unassembled WGS sequence"/>
</dbReference>
<reference evidence="2 3" key="1">
    <citation type="submission" date="2023-03" db="EMBL/GenBank/DDBJ databases">
        <title>Draft assemblies of triclosan tolerant bacteria isolated from returned activated sludge.</title>
        <authorList>
            <person name="Van Hamelsveld S."/>
        </authorList>
    </citation>
    <scope>NUCLEOTIDE SEQUENCE [LARGE SCALE GENOMIC DNA]</scope>
    <source>
        <strain evidence="2 3">GW210010_S58</strain>
    </source>
</reference>